<sequence>MYDTILVPTDGSDAANRAIEHAVSLARTFDAELYGLYVIDTRRYGEQALGTSGGVLEELGERGREVLADLEERADADHVPVTTEVIDGRPSSKIIAYADEVDADLIVLGNRGLGGGLEGTIGSNAERVVRYGDRPVITA</sequence>
<dbReference type="AlphaFoldDB" id="A0ABD6BF88"/>
<dbReference type="PRINTS" id="PR01438">
    <property type="entry name" value="UNVRSLSTRESS"/>
</dbReference>
<dbReference type="EMBL" id="JBHUDI010000004">
    <property type="protein sequence ID" value="MFD1563363.1"/>
    <property type="molecule type" value="Genomic_DNA"/>
</dbReference>
<dbReference type="PANTHER" id="PTHR46268">
    <property type="entry name" value="STRESS RESPONSE PROTEIN NHAX"/>
    <property type="match status" value="1"/>
</dbReference>
<dbReference type="Pfam" id="PF00582">
    <property type="entry name" value="Usp"/>
    <property type="match status" value="1"/>
</dbReference>
<dbReference type="Gene3D" id="3.40.50.620">
    <property type="entry name" value="HUPs"/>
    <property type="match status" value="1"/>
</dbReference>
<proteinExistence type="inferred from homology"/>
<dbReference type="PANTHER" id="PTHR46268:SF6">
    <property type="entry name" value="UNIVERSAL STRESS PROTEIN UP12"/>
    <property type="match status" value="1"/>
</dbReference>
<gene>
    <name evidence="3" type="ORF">ACFR99_07370</name>
</gene>
<dbReference type="InterPro" id="IPR006015">
    <property type="entry name" value="Universal_stress_UspA"/>
</dbReference>
<dbReference type="RefSeq" id="WP_390285855.1">
    <property type="nucleotide sequence ID" value="NZ_JBHUDI010000004.1"/>
</dbReference>
<comment type="caution">
    <text evidence="3">The sequence shown here is derived from an EMBL/GenBank/DDBJ whole genome shotgun (WGS) entry which is preliminary data.</text>
</comment>
<organism evidence="3 4">
    <name type="scientific">Haloarchaeobius amylolyticus</name>
    <dbReference type="NCBI Taxonomy" id="1198296"/>
    <lineage>
        <taxon>Archaea</taxon>
        <taxon>Methanobacteriati</taxon>
        <taxon>Methanobacteriota</taxon>
        <taxon>Stenosarchaea group</taxon>
        <taxon>Halobacteria</taxon>
        <taxon>Halobacteriales</taxon>
        <taxon>Halorubellaceae</taxon>
        <taxon>Haloarchaeobius</taxon>
    </lineage>
</organism>
<evidence type="ECO:0000259" key="2">
    <source>
        <dbReference type="Pfam" id="PF00582"/>
    </source>
</evidence>
<evidence type="ECO:0000313" key="4">
    <source>
        <dbReference type="Proteomes" id="UP001597076"/>
    </source>
</evidence>
<evidence type="ECO:0000313" key="3">
    <source>
        <dbReference type="EMBL" id="MFD1563363.1"/>
    </source>
</evidence>
<comment type="similarity">
    <text evidence="1">Belongs to the universal stress protein A family.</text>
</comment>
<name>A0ABD6BF88_9EURY</name>
<feature type="domain" description="UspA" evidence="2">
    <location>
        <begin position="1"/>
        <end position="137"/>
    </location>
</feature>
<keyword evidence="4" id="KW-1185">Reference proteome</keyword>
<reference evidence="3 4" key="1">
    <citation type="journal article" date="2019" name="Int. J. Syst. Evol. Microbiol.">
        <title>The Global Catalogue of Microorganisms (GCM) 10K type strain sequencing project: providing services to taxonomists for standard genome sequencing and annotation.</title>
        <authorList>
            <consortium name="The Broad Institute Genomics Platform"/>
            <consortium name="The Broad Institute Genome Sequencing Center for Infectious Disease"/>
            <person name="Wu L."/>
            <person name="Ma J."/>
        </authorList>
    </citation>
    <scope>NUCLEOTIDE SEQUENCE [LARGE SCALE GENOMIC DNA]</scope>
    <source>
        <strain evidence="3 4">CGMCC 1.12230</strain>
    </source>
</reference>
<evidence type="ECO:0000256" key="1">
    <source>
        <dbReference type="ARBA" id="ARBA00008791"/>
    </source>
</evidence>
<dbReference type="Proteomes" id="UP001597076">
    <property type="component" value="Unassembled WGS sequence"/>
</dbReference>
<dbReference type="SUPFAM" id="SSF52402">
    <property type="entry name" value="Adenine nucleotide alpha hydrolases-like"/>
    <property type="match status" value="1"/>
</dbReference>
<protein>
    <submittedName>
        <fullName evidence="3">Universal stress protein</fullName>
    </submittedName>
</protein>
<accession>A0ABD6BF88</accession>
<dbReference type="InterPro" id="IPR006016">
    <property type="entry name" value="UspA"/>
</dbReference>
<dbReference type="CDD" id="cd00293">
    <property type="entry name" value="USP-like"/>
    <property type="match status" value="1"/>
</dbReference>
<dbReference type="InterPro" id="IPR014729">
    <property type="entry name" value="Rossmann-like_a/b/a_fold"/>
</dbReference>